<evidence type="ECO:0000256" key="1">
    <source>
        <dbReference type="SAM" id="MobiDB-lite"/>
    </source>
</evidence>
<evidence type="ECO:0000313" key="2">
    <source>
        <dbReference type="EMBL" id="KAJ7725147.1"/>
    </source>
</evidence>
<dbReference type="Proteomes" id="UP001215280">
    <property type="component" value="Unassembled WGS sequence"/>
</dbReference>
<evidence type="ECO:0000313" key="3">
    <source>
        <dbReference type="Proteomes" id="UP001215280"/>
    </source>
</evidence>
<feature type="region of interest" description="Disordered" evidence="1">
    <location>
        <begin position="178"/>
        <end position="197"/>
    </location>
</feature>
<reference evidence="2" key="1">
    <citation type="submission" date="2023-03" db="EMBL/GenBank/DDBJ databases">
        <title>Massive genome expansion in bonnet fungi (Mycena s.s.) driven by repeated elements and novel gene families across ecological guilds.</title>
        <authorList>
            <consortium name="Lawrence Berkeley National Laboratory"/>
            <person name="Harder C.B."/>
            <person name="Miyauchi S."/>
            <person name="Viragh M."/>
            <person name="Kuo A."/>
            <person name="Thoen E."/>
            <person name="Andreopoulos B."/>
            <person name="Lu D."/>
            <person name="Skrede I."/>
            <person name="Drula E."/>
            <person name="Henrissat B."/>
            <person name="Morin E."/>
            <person name="Kohler A."/>
            <person name="Barry K."/>
            <person name="LaButti K."/>
            <person name="Morin E."/>
            <person name="Salamov A."/>
            <person name="Lipzen A."/>
            <person name="Mereny Z."/>
            <person name="Hegedus B."/>
            <person name="Baldrian P."/>
            <person name="Stursova M."/>
            <person name="Weitz H."/>
            <person name="Taylor A."/>
            <person name="Grigoriev I.V."/>
            <person name="Nagy L.G."/>
            <person name="Martin F."/>
            <person name="Kauserud H."/>
        </authorList>
    </citation>
    <scope>NUCLEOTIDE SEQUENCE</scope>
    <source>
        <strain evidence="2">CBHHK188m</strain>
    </source>
</reference>
<proteinExistence type="predicted"/>
<protein>
    <submittedName>
        <fullName evidence="2">Uncharacterized protein</fullName>
    </submittedName>
</protein>
<sequence>MILRRFCFFDDTHDLPDQLSSEGPDHELSDAPITSEAPLDISLDSDDDILDIPTLVGIKRLAPATASKAETKGPRKKTKPAPAMSIPAAAAAVVPPKNKSAKDRFSATIVAKEETHQQALVLKKERNDARKEVALKNIQMDGEVRLAKARSKQVEKERKLNLARLKMEQEHQFRMEQLQTHAGPSSMSGGSSSGGGTSQDDNFYPGLYVPVPAHASLSSFPLHRTASLQNLLKAFTSRVVAAYRAYRDIAAIIENPVGCNLVRFLIWDVDTEVLQRVESALDKTYCMFRADAKNRDSDMARGPRAFYTVL</sequence>
<comment type="caution">
    <text evidence="2">The sequence shown here is derived from an EMBL/GenBank/DDBJ whole genome shotgun (WGS) entry which is preliminary data.</text>
</comment>
<accession>A0AAD7MNH7</accession>
<organism evidence="2 3">
    <name type="scientific">Mycena maculata</name>
    <dbReference type="NCBI Taxonomy" id="230809"/>
    <lineage>
        <taxon>Eukaryota</taxon>
        <taxon>Fungi</taxon>
        <taxon>Dikarya</taxon>
        <taxon>Basidiomycota</taxon>
        <taxon>Agaricomycotina</taxon>
        <taxon>Agaricomycetes</taxon>
        <taxon>Agaricomycetidae</taxon>
        <taxon>Agaricales</taxon>
        <taxon>Marasmiineae</taxon>
        <taxon>Mycenaceae</taxon>
        <taxon>Mycena</taxon>
    </lineage>
</organism>
<dbReference type="AlphaFoldDB" id="A0AAD7MNH7"/>
<gene>
    <name evidence="2" type="ORF">DFH07DRAFT_783093</name>
</gene>
<keyword evidence="3" id="KW-1185">Reference proteome</keyword>
<name>A0AAD7MNH7_9AGAR</name>
<dbReference type="EMBL" id="JARJLG010000231">
    <property type="protein sequence ID" value="KAJ7725147.1"/>
    <property type="molecule type" value="Genomic_DNA"/>
</dbReference>